<name>A0AA41X378_9ALTE</name>
<evidence type="ECO:0008006" key="4">
    <source>
        <dbReference type="Google" id="ProtNLM"/>
    </source>
</evidence>
<sequence length="198" mass="21746">MEINEDLKDVITELTNIGVGDAASVLNEMVESHVTLQAPLLVILTPEELEERLQNDIGEDISLVQMNFNGGMTGVANLLFPIESGKKLTNILSEGFEEEDYNSLKAGTLTEVGNIILNSVLASFSNSLSEHLDYQLPEFSDLHVTQFIKNELFQGNDVSFLCEVNFAVQSASIEGHVVLVFDIDSLQAMNGKLPELLM</sequence>
<dbReference type="GO" id="GO:0006935">
    <property type="term" value="P:chemotaxis"/>
    <property type="evidence" value="ECO:0007669"/>
    <property type="project" value="UniProtKB-KW"/>
</dbReference>
<dbReference type="RefSeq" id="WP_254101227.1">
    <property type="nucleotide sequence ID" value="NZ_JANATA010000016.1"/>
</dbReference>
<protein>
    <recommendedName>
        <fullName evidence="4">Chemotaxis protein CheC</fullName>
    </recommendedName>
</protein>
<dbReference type="InterPro" id="IPR028976">
    <property type="entry name" value="CheC-like_sf"/>
</dbReference>
<dbReference type="SUPFAM" id="SSF103039">
    <property type="entry name" value="CheC-like"/>
    <property type="match status" value="1"/>
</dbReference>
<accession>A0AA41X378</accession>
<gene>
    <name evidence="2" type="ORF">NLF92_09530</name>
</gene>
<reference evidence="2" key="1">
    <citation type="submission" date="2022-07" db="EMBL/GenBank/DDBJ databases">
        <title>Characterization of the Novel Bacterium Alteromonas immobilis LMIT006 and Alteromonas gregis LMIT007.</title>
        <authorList>
            <person name="Lin X."/>
        </authorList>
    </citation>
    <scope>NUCLEOTIDE SEQUENCE</scope>
    <source>
        <strain evidence="2">LMIT007</strain>
    </source>
</reference>
<dbReference type="AlphaFoldDB" id="A0AA41X378"/>
<keyword evidence="1" id="KW-0145">Chemotaxis</keyword>
<evidence type="ECO:0000256" key="1">
    <source>
        <dbReference type="ARBA" id="ARBA00022500"/>
    </source>
</evidence>
<dbReference type="EMBL" id="JANATA010000016">
    <property type="protein sequence ID" value="MCP3429183.1"/>
    <property type="molecule type" value="Genomic_DNA"/>
</dbReference>
<dbReference type="Proteomes" id="UP001165413">
    <property type="component" value="Unassembled WGS sequence"/>
</dbReference>
<evidence type="ECO:0000313" key="2">
    <source>
        <dbReference type="EMBL" id="MCP3429183.1"/>
    </source>
</evidence>
<keyword evidence="3" id="KW-1185">Reference proteome</keyword>
<organism evidence="2 3">
    <name type="scientific">Opacimonas viscosa</name>
    <dbReference type="NCBI Taxonomy" id="2961944"/>
    <lineage>
        <taxon>Bacteria</taxon>
        <taxon>Pseudomonadati</taxon>
        <taxon>Pseudomonadota</taxon>
        <taxon>Gammaproteobacteria</taxon>
        <taxon>Alteromonadales</taxon>
        <taxon>Alteromonadaceae</taxon>
        <taxon>Opacimonas</taxon>
    </lineage>
</organism>
<dbReference type="CDD" id="cd17910">
    <property type="entry name" value="CheC_ClassII"/>
    <property type="match status" value="1"/>
</dbReference>
<proteinExistence type="predicted"/>
<dbReference type="Gene3D" id="3.40.1550.10">
    <property type="entry name" value="CheC-like"/>
    <property type="match status" value="1"/>
</dbReference>
<comment type="caution">
    <text evidence="2">The sequence shown here is derived from an EMBL/GenBank/DDBJ whole genome shotgun (WGS) entry which is preliminary data.</text>
</comment>
<evidence type="ECO:0000313" key="3">
    <source>
        <dbReference type="Proteomes" id="UP001165413"/>
    </source>
</evidence>